<evidence type="ECO:0000256" key="1">
    <source>
        <dbReference type="ARBA" id="ARBA00004496"/>
    </source>
</evidence>
<dbReference type="NCBIfam" id="TIGR00496">
    <property type="entry name" value="frr"/>
    <property type="match status" value="1"/>
</dbReference>
<dbReference type="InterPro" id="IPR002661">
    <property type="entry name" value="Ribosome_recyc_fac"/>
</dbReference>
<dbReference type="GO" id="GO:0005737">
    <property type="term" value="C:cytoplasm"/>
    <property type="evidence" value="ECO:0007669"/>
    <property type="project" value="UniProtKB-SubCell"/>
</dbReference>
<evidence type="ECO:0000256" key="4">
    <source>
        <dbReference type="ARBA" id="ARBA00022917"/>
    </source>
</evidence>
<comment type="function">
    <text evidence="5">Responsible for the release of ribosomes from messenger RNA at the termination of protein biosynthesis. May increase the efficiency of translation by recycling ribosomes from one round of translation to another.</text>
</comment>
<dbReference type="RefSeq" id="WP_073015976.1">
    <property type="nucleotide sequence ID" value="NZ_FQXU01000003.1"/>
</dbReference>
<gene>
    <name evidence="5" type="primary">frr</name>
    <name evidence="7" type="ORF">SAMN02745941_00291</name>
</gene>
<evidence type="ECO:0000256" key="3">
    <source>
        <dbReference type="ARBA" id="ARBA00022490"/>
    </source>
</evidence>
<dbReference type="Gene3D" id="1.10.132.20">
    <property type="entry name" value="Ribosome-recycling factor"/>
    <property type="match status" value="1"/>
</dbReference>
<reference evidence="7 8" key="1">
    <citation type="submission" date="2016-11" db="EMBL/GenBank/DDBJ databases">
        <authorList>
            <person name="Jaros S."/>
            <person name="Januszkiewicz K."/>
            <person name="Wedrychowicz H."/>
        </authorList>
    </citation>
    <scope>NUCLEOTIDE SEQUENCE [LARGE SCALE GENOMIC DNA]</scope>
    <source>
        <strain evidence="7 8">DSM 6191</strain>
    </source>
</reference>
<name>A0A1M5TRA4_9CLOT</name>
<dbReference type="PANTHER" id="PTHR20982">
    <property type="entry name" value="RIBOSOME RECYCLING FACTOR"/>
    <property type="match status" value="1"/>
</dbReference>
<dbReference type="HAMAP" id="MF_00040">
    <property type="entry name" value="RRF"/>
    <property type="match status" value="1"/>
</dbReference>
<feature type="domain" description="Ribosome recycling factor" evidence="6">
    <location>
        <begin position="20"/>
        <end position="183"/>
    </location>
</feature>
<dbReference type="GO" id="GO:0043023">
    <property type="term" value="F:ribosomal large subunit binding"/>
    <property type="evidence" value="ECO:0007669"/>
    <property type="project" value="TreeGrafter"/>
</dbReference>
<evidence type="ECO:0000313" key="7">
    <source>
        <dbReference type="EMBL" id="SHH53254.1"/>
    </source>
</evidence>
<dbReference type="FunFam" id="3.30.1360.40:FF:000001">
    <property type="entry name" value="Ribosome-recycling factor"/>
    <property type="match status" value="1"/>
</dbReference>
<dbReference type="Proteomes" id="UP000184241">
    <property type="component" value="Unassembled WGS sequence"/>
</dbReference>
<proteinExistence type="inferred from homology"/>
<dbReference type="EMBL" id="FQXU01000003">
    <property type="protein sequence ID" value="SHH53254.1"/>
    <property type="molecule type" value="Genomic_DNA"/>
</dbReference>
<protein>
    <recommendedName>
        <fullName evidence="5">Ribosome-recycling factor</fullName>
        <shortName evidence="5">RRF</shortName>
    </recommendedName>
    <alternativeName>
        <fullName evidence="5">Ribosome-releasing factor</fullName>
    </alternativeName>
</protein>
<dbReference type="InterPro" id="IPR036191">
    <property type="entry name" value="RRF_sf"/>
</dbReference>
<evidence type="ECO:0000256" key="2">
    <source>
        <dbReference type="ARBA" id="ARBA00005912"/>
    </source>
</evidence>
<dbReference type="AlphaFoldDB" id="A0A1M5TRA4"/>
<sequence length="185" mass="20815">MIKDVIKSAEEKMSKSIKVLKSDLSTMKAGRANPTMLDRIEVDYYGSMCPLSQVASVSAPEPRLLMITPWEKTLLKDIEKAILKSDLGINPSNDGSVIRLLVPELTEETRRNLVKNVKKAGEDSKVAIRSIRRDGNDKFKSLKKDGDISEDEFKKAEDDIQKVTDSYVKEIDKIIADKEKEIMSI</sequence>
<dbReference type="Pfam" id="PF01765">
    <property type="entry name" value="RRF"/>
    <property type="match status" value="1"/>
</dbReference>
<dbReference type="InterPro" id="IPR023584">
    <property type="entry name" value="Ribosome_recyc_fac_dom"/>
</dbReference>
<comment type="subcellular location">
    <subcellularLocation>
        <location evidence="1 5">Cytoplasm</location>
    </subcellularLocation>
</comment>
<evidence type="ECO:0000259" key="6">
    <source>
        <dbReference type="Pfam" id="PF01765"/>
    </source>
</evidence>
<dbReference type="PANTHER" id="PTHR20982:SF3">
    <property type="entry name" value="MITOCHONDRIAL RIBOSOME RECYCLING FACTOR PSEUDO 1"/>
    <property type="match status" value="1"/>
</dbReference>
<dbReference type="CDD" id="cd00520">
    <property type="entry name" value="RRF"/>
    <property type="match status" value="1"/>
</dbReference>
<organism evidence="7 8">
    <name type="scientific">Clostridium intestinale DSM 6191</name>
    <dbReference type="NCBI Taxonomy" id="1121320"/>
    <lineage>
        <taxon>Bacteria</taxon>
        <taxon>Bacillati</taxon>
        <taxon>Bacillota</taxon>
        <taxon>Clostridia</taxon>
        <taxon>Eubacteriales</taxon>
        <taxon>Clostridiaceae</taxon>
        <taxon>Clostridium</taxon>
    </lineage>
</organism>
<accession>A0A1M5TRA4</accession>
<dbReference type="SUPFAM" id="SSF55194">
    <property type="entry name" value="Ribosome recycling factor, RRF"/>
    <property type="match status" value="1"/>
</dbReference>
<dbReference type="Gene3D" id="3.30.1360.40">
    <property type="match status" value="1"/>
</dbReference>
<keyword evidence="3 5" id="KW-0963">Cytoplasm</keyword>
<comment type="similarity">
    <text evidence="2 5">Belongs to the RRF family.</text>
</comment>
<evidence type="ECO:0000256" key="5">
    <source>
        <dbReference type="HAMAP-Rule" id="MF_00040"/>
    </source>
</evidence>
<keyword evidence="4 5" id="KW-0648">Protein biosynthesis</keyword>
<dbReference type="FunFam" id="1.10.132.20:FF:000001">
    <property type="entry name" value="Ribosome-recycling factor"/>
    <property type="match status" value="1"/>
</dbReference>
<dbReference type="GO" id="GO:0006415">
    <property type="term" value="P:translational termination"/>
    <property type="evidence" value="ECO:0007669"/>
    <property type="project" value="UniProtKB-UniRule"/>
</dbReference>
<evidence type="ECO:0000313" key="8">
    <source>
        <dbReference type="Proteomes" id="UP000184241"/>
    </source>
</evidence>